<evidence type="ECO:0000259" key="7">
    <source>
        <dbReference type="PROSITE" id="PS50850"/>
    </source>
</evidence>
<organism evidence="8 9">
    <name type="scientific">Corynebacterium resistens (strain DSM 45100 / JCM 12819 / GTC 2026 / SICGH 158)</name>
    <dbReference type="NCBI Taxonomy" id="662755"/>
    <lineage>
        <taxon>Bacteria</taxon>
        <taxon>Bacillati</taxon>
        <taxon>Actinomycetota</taxon>
        <taxon>Actinomycetes</taxon>
        <taxon>Mycobacteriales</taxon>
        <taxon>Corynebacteriaceae</taxon>
        <taxon>Corynebacterium</taxon>
    </lineage>
</organism>
<evidence type="ECO:0000256" key="6">
    <source>
        <dbReference type="SAM" id="Phobius"/>
    </source>
</evidence>
<dbReference type="EMBL" id="CP002857">
    <property type="protein sequence ID" value="AEI09855.1"/>
    <property type="molecule type" value="Genomic_DNA"/>
</dbReference>
<evidence type="ECO:0000256" key="3">
    <source>
        <dbReference type="ARBA" id="ARBA00022692"/>
    </source>
</evidence>
<dbReference type="GO" id="GO:0005886">
    <property type="term" value="C:plasma membrane"/>
    <property type="evidence" value="ECO:0007669"/>
    <property type="project" value="UniProtKB-SubCell"/>
</dbReference>
<dbReference type="CDD" id="cd17321">
    <property type="entry name" value="MFS_MMR_MDR_like"/>
    <property type="match status" value="1"/>
</dbReference>
<dbReference type="GO" id="GO:0022857">
    <property type="term" value="F:transmembrane transporter activity"/>
    <property type="evidence" value="ECO:0007669"/>
    <property type="project" value="InterPro"/>
</dbReference>
<feature type="transmembrane region" description="Helical" evidence="6">
    <location>
        <begin position="43"/>
        <end position="63"/>
    </location>
</feature>
<feature type="transmembrane region" description="Helical" evidence="6">
    <location>
        <begin position="461"/>
        <end position="483"/>
    </location>
</feature>
<dbReference type="InterPro" id="IPR020846">
    <property type="entry name" value="MFS_dom"/>
</dbReference>
<evidence type="ECO:0000313" key="9">
    <source>
        <dbReference type="Proteomes" id="UP000000492"/>
    </source>
</evidence>
<dbReference type="Gene3D" id="1.20.1250.20">
    <property type="entry name" value="MFS general substrate transporter like domains"/>
    <property type="match status" value="1"/>
</dbReference>
<keyword evidence="9" id="KW-1185">Reference proteome</keyword>
<feature type="transmembrane region" description="Helical" evidence="6">
    <location>
        <begin position="353"/>
        <end position="373"/>
    </location>
</feature>
<feature type="transmembrane region" description="Helical" evidence="6">
    <location>
        <begin position="327"/>
        <end position="347"/>
    </location>
</feature>
<dbReference type="HOGENOM" id="CLU_000960_28_2_11"/>
<feature type="transmembrane region" description="Helical" evidence="6">
    <location>
        <begin position="131"/>
        <end position="156"/>
    </location>
</feature>
<accession>F8DZU1</accession>
<feature type="transmembrane region" description="Helical" evidence="6">
    <location>
        <begin position="295"/>
        <end position="315"/>
    </location>
</feature>
<feature type="transmembrane region" description="Helical" evidence="6">
    <location>
        <begin position="97"/>
        <end position="119"/>
    </location>
</feature>
<dbReference type="PANTHER" id="PTHR42718">
    <property type="entry name" value="MAJOR FACILITATOR SUPERFAMILY MULTIDRUG TRANSPORTER MFSC"/>
    <property type="match status" value="1"/>
</dbReference>
<feature type="transmembrane region" description="Helical" evidence="6">
    <location>
        <begin position="264"/>
        <end position="289"/>
    </location>
</feature>
<dbReference type="Pfam" id="PF07690">
    <property type="entry name" value="MFS_1"/>
    <property type="match status" value="1"/>
</dbReference>
<feature type="transmembrane region" description="Helical" evidence="6">
    <location>
        <begin position="72"/>
        <end position="91"/>
    </location>
</feature>
<dbReference type="Proteomes" id="UP000000492">
    <property type="component" value="Chromosome"/>
</dbReference>
<dbReference type="eggNOG" id="COG0477">
    <property type="taxonomic scope" value="Bacteria"/>
</dbReference>
<dbReference type="OrthoDB" id="9781469at2"/>
<dbReference type="InterPro" id="IPR036259">
    <property type="entry name" value="MFS_trans_sf"/>
</dbReference>
<protein>
    <submittedName>
        <fullName evidence="8">Major facilitator superfamily permease</fullName>
    </submittedName>
</protein>
<keyword evidence="4 6" id="KW-1133">Transmembrane helix</keyword>
<keyword evidence="3 6" id="KW-0812">Transmembrane</keyword>
<dbReference type="PANTHER" id="PTHR42718:SF9">
    <property type="entry name" value="MAJOR FACILITATOR SUPERFAMILY MULTIDRUG TRANSPORTER MFSC"/>
    <property type="match status" value="1"/>
</dbReference>
<dbReference type="SUPFAM" id="SSF103473">
    <property type="entry name" value="MFS general substrate transporter"/>
    <property type="match status" value="1"/>
</dbReference>
<reference evidence="8 9" key="1">
    <citation type="journal article" date="2012" name="BMC Genomics">
        <title>Complete genome sequence, lifestyle, and multi-drug resistance of the human pathogen Corynebacterium resistens DSM 45100 isolated from blood samples of a leukemia patient.</title>
        <authorList>
            <person name="Schroder J."/>
            <person name="Maus I."/>
            <person name="Meyer K."/>
            <person name="Wordemann S."/>
            <person name="Blom J."/>
            <person name="Jaenicke S."/>
            <person name="Schneider J."/>
            <person name="Trost E."/>
            <person name="Tauch A."/>
        </authorList>
    </citation>
    <scope>NUCLEOTIDE SEQUENCE [LARGE SCALE GENOMIC DNA]</scope>
    <source>
        <strain evidence="9">DSM 45100 / JCM 12819 / CCUG 50093 / GTC 2026 / SICGH 158</strain>
    </source>
</reference>
<dbReference type="PRINTS" id="PR01036">
    <property type="entry name" value="TCRTETB"/>
</dbReference>
<dbReference type="RefSeq" id="WP_013888865.1">
    <property type="nucleotide sequence ID" value="NC_015673.1"/>
</dbReference>
<feature type="transmembrane region" description="Helical" evidence="6">
    <location>
        <begin position="194"/>
        <end position="214"/>
    </location>
</feature>
<dbReference type="Gene3D" id="1.20.1720.10">
    <property type="entry name" value="Multidrug resistance protein D"/>
    <property type="match status" value="1"/>
</dbReference>
<proteinExistence type="predicted"/>
<evidence type="ECO:0000313" key="8">
    <source>
        <dbReference type="EMBL" id="AEI09855.1"/>
    </source>
</evidence>
<dbReference type="KEGG" id="crd:CRES_1501"/>
<keyword evidence="5 6" id="KW-0472">Membrane</keyword>
<evidence type="ECO:0000256" key="1">
    <source>
        <dbReference type="ARBA" id="ARBA00004651"/>
    </source>
</evidence>
<feature type="transmembrane region" description="Helical" evidence="6">
    <location>
        <begin position="162"/>
        <end position="182"/>
    </location>
</feature>
<sequence length="495" mass="51694">MSTRWLNFTIALSAALMTLDMTVVTIALPEINASFSSGLSNAQWVVNSYVLVFAALLLGVGALSDHIPRRPLFLIGHVVFGLASLLCAVATNVDMLIFGRIIQALGATFVFATCMPLIADHFEGDDIGRSRAVGIYMAAGAAAAALGPLVGGIIISNGGWRWMFAINPPLCLLAIAVMFFLVRSPQKTKRTNGRIDWISTAIIAVALFAMNYALISGPEDGWTSPLVLGAIIATAILLGVFIVLQIRHGNEALLDLSLFKSSTFTAAITLSFTARLASYGMMPYLVFWLAGYQELSPISVGLVLLAMALPIVVAAGPSSALQKTGKVNVVTGVAMLLVTIGLIWLGLATSPEASWAPVIGPLIVVGVGTGLAMPHMMNIALSVVPASRSGSATGVVNTAFPLGTATGVAFFGSILSSHIDALNQVPESIRTAGATGQLNALRGQESGEMISLVAEAFADGLSTIMFTAALCCALCAAFCWWAIRLPKAAVESQHS</sequence>
<evidence type="ECO:0000256" key="5">
    <source>
        <dbReference type="ARBA" id="ARBA00023136"/>
    </source>
</evidence>
<name>F8DZU1_CORRG</name>
<keyword evidence="2" id="KW-0813">Transport</keyword>
<feature type="transmembrane region" description="Helical" evidence="6">
    <location>
        <begin position="226"/>
        <end position="244"/>
    </location>
</feature>
<gene>
    <name evidence="8" type="ordered locus">CRES_1501</name>
</gene>
<dbReference type="AlphaFoldDB" id="F8DZU1"/>
<comment type="subcellular location">
    <subcellularLocation>
        <location evidence="1">Cell membrane</location>
        <topology evidence="1">Multi-pass membrane protein</topology>
    </subcellularLocation>
</comment>
<feature type="domain" description="Major facilitator superfamily (MFS) profile" evidence="7">
    <location>
        <begin position="6"/>
        <end position="487"/>
    </location>
</feature>
<dbReference type="InterPro" id="IPR011701">
    <property type="entry name" value="MFS"/>
</dbReference>
<feature type="transmembrane region" description="Helical" evidence="6">
    <location>
        <begin position="394"/>
        <end position="415"/>
    </location>
</feature>
<evidence type="ECO:0000256" key="4">
    <source>
        <dbReference type="ARBA" id="ARBA00022989"/>
    </source>
</evidence>
<dbReference type="PROSITE" id="PS50850">
    <property type="entry name" value="MFS"/>
    <property type="match status" value="1"/>
</dbReference>
<evidence type="ECO:0000256" key="2">
    <source>
        <dbReference type="ARBA" id="ARBA00022448"/>
    </source>
</evidence>